<accession>A0ABY8J540</accession>
<evidence type="ECO:0000313" key="2">
    <source>
        <dbReference type="EMBL" id="WFT76722.1"/>
    </source>
</evidence>
<sequence length="624" mass="69827">MSLSPSPLFKAFHQTAALKSEQPPKVGHIVAGRMVKQLPEQRALVQVGNRQFAVQLEAPLHQGKRYLFQVTAVGDVLTWKVLSEQAAVIKPNAIGSLLKQLGVRATKRNTDFLLQLMQQGVSFTKKDLSFAFHTLQKHKGSSMATETLLHMFRRQLPIKPGVFSALMTRQSMSLTDQLGRIYEQLLQSKEASQQRLPDLIGLLSGKQTAHSFKEEALTRLLSDMEKGNKTTFLLFKQAGIVGRQVSFEQFHKSFQRLIQPHMKAGQVRETHVKNLINSGISIPYTSSGQQAEADLQKLFAQQLSLSTKELMMVREWSKQLGRAFTKEQLADSSGQSRLQTQFQALSLAGVLKKLAPYLGSQTMEVLSDISQNPSTSSAKTSHALTALESMLSRQVPDSMKAALVEWMVRLQTLQANMGGKETFLAKIKLMHLLSGINHESHVKAGLQGQNHSTQEETVKSMLLQHVQENLSKSYDTARQLIQLLSGIQLVSQQETGQMLQLAFTFPGDLLKLDQDIQMNMEGKKNKDGEIDPDSCHIMFFLRLKNLKDTVIDLSIVERRVAVTIYNQMEAAEPIANGHKTMVKDGLEKLGYELSSLRVKQSNEQHDVQQSSSPHHDYKGVDIRI</sequence>
<proteinExistence type="predicted"/>
<gene>
    <name evidence="2" type="ORF">P9989_10325</name>
</gene>
<evidence type="ECO:0008006" key="4">
    <source>
        <dbReference type="Google" id="ProtNLM"/>
    </source>
</evidence>
<keyword evidence="3" id="KW-1185">Reference proteome</keyword>
<protein>
    <recommendedName>
        <fullName evidence="4">Hook-length control protein FliK</fullName>
    </recommendedName>
</protein>
<dbReference type="RefSeq" id="WP_283078667.1">
    <property type="nucleotide sequence ID" value="NZ_CP121671.1"/>
</dbReference>
<dbReference type="EMBL" id="CP121671">
    <property type="protein sequence ID" value="WFT76722.1"/>
    <property type="molecule type" value="Genomic_DNA"/>
</dbReference>
<name>A0ABY8J540_9BACI</name>
<feature type="compositionally biased region" description="Basic and acidic residues" evidence="1">
    <location>
        <begin position="613"/>
        <end position="624"/>
    </location>
</feature>
<organism evidence="2 3">
    <name type="scientific">Halobacillus naozhouensis</name>
    <dbReference type="NCBI Taxonomy" id="554880"/>
    <lineage>
        <taxon>Bacteria</taxon>
        <taxon>Bacillati</taxon>
        <taxon>Bacillota</taxon>
        <taxon>Bacilli</taxon>
        <taxon>Bacillales</taxon>
        <taxon>Bacillaceae</taxon>
        <taxon>Halobacillus</taxon>
    </lineage>
</organism>
<dbReference type="Proteomes" id="UP001221597">
    <property type="component" value="Chromosome"/>
</dbReference>
<evidence type="ECO:0000313" key="3">
    <source>
        <dbReference type="Proteomes" id="UP001221597"/>
    </source>
</evidence>
<reference evidence="2 3" key="1">
    <citation type="submission" date="2023-04" db="EMBL/GenBank/DDBJ databases">
        <title>Genome sequence of Halobacillus naozhouensis KACC 21980.</title>
        <authorList>
            <person name="Kim S."/>
            <person name="Heo J."/>
            <person name="Kwon S.-W."/>
        </authorList>
    </citation>
    <scope>NUCLEOTIDE SEQUENCE [LARGE SCALE GENOMIC DNA]</scope>
    <source>
        <strain evidence="2 3">KCTC 13234</strain>
    </source>
</reference>
<evidence type="ECO:0000256" key="1">
    <source>
        <dbReference type="SAM" id="MobiDB-lite"/>
    </source>
</evidence>
<feature type="region of interest" description="Disordered" evidence="1">
    <location>
        <begin position="600"/>
        <end position="624"/>
    </location>
</feature>